<evidence type="ECO:0000256" key="1">
    <source>
        <dbReference type="SAM" id="MobiDB-lite"/>
    </source>
</evidence>
<evidence type="ECO:0008006" key="5">
    <source>
        <dbReference type="Google" id="ProtNLM"/>
    </source>
</evidence>
<evidence type="ECO:0000256" key="2">
    <source>
        <dbReference type="SAM" id="Phobius"/>
    </source>
</evidence>
<dbReference type="VEuPathDB" id="FungiDB:TREMEDRAFT_62719"/>
<evidence type="ECO:0000313" key="4">
    <source>
        <dbReference type="Proteomes" id="UP000289152"/>
    </source>
</evidence>
<keyword evidence="2" id="KW-0472">Membrane</keyword>
<feature type="transmembrane region" description="Helical" evidence="2">
    <location>
        <begin position="96"/>
        <end position="114"/>
    </location>
</feature>
<reference evidence="3 4" key="1">
    <citation type="submission" date="2016-06" db="EMBL/GenBank/DDBJ databases">
        <title>Evolution of pathogenesis and genome organization in the Tremellales.</title>
        <authorList>
            <person name="Cuomo C."/>
            <person name="Litvintseva A."/>
            <person name="Heitman J."/>
            <person name="Chen Y."/>
            <person name="Sun S."/>
            <person name="Springer D."/>
            <person name="Dromer F."/>
            <person name="Young S."/>
            <person name="Zeng Q."/>
            <person name="Chapman S."/>
            <person name="Gujja S."/>
            <person name="Saif S."/>
            <person name="Birren B."/>
        </authorList>
    </citation>
    <scope>NUCLEOTIDE SEQUENCE [LARGE SCALE GENOMIC DNA]</scope>
    <source>
        <strain evidence="3 4">ATCC 28783</strain>
    </source>
</reference>
<dbReference type="Proteomes" id="UP000289152">
    <property type="component" value="Unassembled WGS sequence"/>
</dbReference>
<proteinExistence type="predicted"/>
<evidence type="ECO:0000313" key="3">
    <source>
        <dbReference type="EMBL" id="RXK35886.1"/>
    </source>
</evidence>
<keyword evidence="4" id="KW-1185">Reference proteome</keyword>
<gene>
    <name evidence="3" type="ORF">M231_06850</name>
</gene>
<comment type="caution">
    <text evidence="3">The sequence shown here is derived from an EMBL/GenBank/DDBJ whole genome shotgun (WGS) entry which is preliminary data.</text>
</comment>
<accession>A0A4Q1BD93</accession>
<keyword evidence="2" id="KW-1133">Transmembrane helix</keyword>
<organism evidence="3 4">
    <name type="scientific">Tremella mesenterica</name>
    <name type="common">Jelly fungus</name>
    <dbReference type="NCBI Taxonomy" id="5217"/>
    <lineage>
        <taxon>Eukaryota</taxon>
        <taxon>Fungi</taxon>
        <taxon>Dikarya</taxon>
        <taxon>Basidiomycota</taxon>
        <taxon>Agaricomycotina</taxon>
        <taxon>Tremellomycetes</taxon>
        <taxon>Tremellales</taxon>
        <taxon>Tremellaceae</taxon>
        <taxon>Tremella</taxon>
    </lineage>
</organism>
<feature type="transmembrane region" description="Helical" evidence="2">
    <location>
        <begin position="152"/>
        <end position="168"/>
    </location>
</feature>
<feature type="region of interest" description="Disordered" evidence="1">
    <location>
        <begin position="41"/>
        <end position="66"/>
    </location>
</feature>
<dbReference type="InParanoid" id="A0A4Q1BD93"/>
<protein>
    <recommendedName>
        <fullName evidence="5">Protein YOP1</fullName>
    </recommendedName>
</protein>
<dbReference type="AlphaFoldDB" id="A0A4Q1BD93"/>
<sequence>MSGSKSRKDHLLGTIQAWTPDRLAANNRLIQIRQDELDEVAEKKEEAEKEKEKKDKEAGKTKAPKPHEVDAAKMIEDFVKEWSPQLCKFLETFCPTYRALPAFVILHILFWWSSPWYLHFVIPYPIIYLVPTWCTFLSLFEANKENQRLWEAYWIILACIEYSEYLVFGSTISLFWYPKIKALLCLFLYSTTSKKKRPKIDEKGRPVVGRDRRPEMETVGVYPALIWIKPVLPPVEEKKG</sequence>
<feature type="transmembrane region" description="Helical" evidence="2">
    <location>
        <begin position="120"/>
        <end position="140"/>
    </location>
</feature>
<keyword evidence="2" id="KW-0812">Transmembrane</keyword>
<dbReference type="OrthoDB" id="2563074at2759"/>
<name>A0A4Q1BD93_TREME</name>
<dbReference type="EMBL" id="SDIL01000117">
    <property type="protein sequence ID" value="RXK35886.1"/>
    <property type="molecule type" value="Genomic_DNA"/>
</dbReference>